<evidence type="ECO:0000313" key="2">
    <source>
        <dbReference type="EMBL" id="CAD8781168.1"/>
    </source>
</evidence>
<dbReference type="AlphaFoldDB" id="A0A7S0YPJ3"/>
<dbReference type="EMBL" id="HBFM01023638">
    <property type="protein sequence ID" value="CAD8781168.1"/>
    <property type="molecule type" value="Transcribed_RNA"/>
</dbReference>
<protein>
    <submittedName>
        <fullName evidence="2">Uncharacterized protein</fullName>
    </submittedName>
</protein>
<feature type="region of interest" description="Disordered" evidence="1">
    <location>
        <begin position="46"/>
        <end position="104"/>
    </location>
</feature>
<accession>A0A7S0YPJ3</accession>
<reference evidence="2" key="1">
    <citation type="submission" date="2021-01" db="EMBL/GenBank/DDBJ databases">
        <authorList>
            <person name="Corre E."/>
            <person name="Pelletier E."/>
            <person name="Niang G."/>
            <person name="Scheremetjew M."/>
            <person name="Finn R."/>
            <person name="Kale V."/>
            <person name="Holt S."/>
            <person name="Cochrane G."/>
            <person name="Meng A."/>
            <person name="Brown T."/>
            <person name="Cohen L."/>
        </authorList>
    </citation>
    <scope>NUCLEOTIDE SEQUENCE</scope>
    <source>
        <strain evidence="2">SAG 63-3</strain>
    </source>
</reference>
<feature type="compositionally biased region" description="Low complexity" evidence="1">
    <location>
        <begin position="52"/>
        <end position="61"/>
    </location>
</feature>
<feature type="compositionally biased region" description="Acidic residues" evidence="1">
    <location>
        <begin position="62"/>
        <end position="84"/>
    </location>
</feature>
<name>A0A7S0YPJ3_9CHLO</name>
<organism evidence="2">
    <name type="scientific">Polytomella parva</name>
    <dbReference type="NCBI Taxonomy" id="51329"/>
    <lineage>
        <taxon>Eukaryota</taxon>
        <taxon>Viridiplantae</taxon>
        <taxon>Chlorophyta</taxon>
        <taxon>core chlorophytes</taxon>
        <taxon>Chlorophyceae</taxon>
        <taxon>CS clade</taxon>
        <taxon>Chlamydomonadales</taxon>
        <taxon>Chlamydomonadaceae</taxon>
        <taxon>Polytomella</taxon>
    </lineage>
</organism>
<sequence length="140" mass="15979">MSRATFYKSPEVSNVILGFESSTCLDGTLSKKNTKTSLLSQMLATEAQVDGSQYSSQYSQYSEDEEDDLSNDNDEASEEEDDDLDLGHKDGSFSGTNPIRIPSSKDFIKRQHEALKKFSYIHQIEEMRKQVEAFYDRQRI</sequence>
<proteinExistence type="predicted"/>
<evidence type="ECO:0000256" key="1">
    <source>
        <dbReference type="SAM" id="MobiDB-lite"/>
    </source>
</evidence>
<gene>
    <name evidence="2" type="ORF">PPAR00522_LOCUS15304</name>
</gene>